<comment type="caution">
    <text evidence="2">The sequence shown here is derived from an EMBL/GenBank/DDBJ whole genome shotgun (WGS) entry which is preliminary data.</text>
</comment>
<name>A0A0R2A5P8_9LACO</name>
<organism evidence="2 3">
    <name type="scientific">Paucilactobacillus vaccinostercus DSM 20634</name>
    <dbReference type="NCBI Taxonomy" id="1423813"/>
    <lineage>
        <taxon>Bacteria</taxon>
        <taxon>Bacillati</taxon>
        <taxon>Bacillota</taxon>
        <taxon>Bacilli</taxon>
        <taxon>Lactobacillales</taxon>
        <taxon>Lactobacillaceae</taxon>
        <taxon>Paucilactobacillus</taxon>
    </lineage>
</organism>
<dbReference type="PATRIC" id="fig|1423813.3.peg.2502"/>
<dbReference type="InterPro" id="IPR047909">
    <property type="entry name" value="SPJ_0845-like_N"/>
</dbReference>
<protein>
    <submittedName>
        <fullName evidence="2">Uncharacterized protein</fullName>
    </submittedName>
</protein>
<dbReference type="AlphaFoldDB" id="A0A0R2A5P8"/>
<evidence type="ECO:0000256" key="1">
    <source>
        <dbReference type="SAM" id="MobiDB-lite"/>
    </source>
</evidence>
<dbReference type="RefSeq" id="WP_164478247.1">
    <property type="nucleotide sequence ID" value="NZ_AYYY01000006.1"/>
</dbReference>
<feature type="compositionally biased region" description="Basic and acidic residues" evidence="1">
    <location>
        <begin position="21"/>
        <end position="50"/>
    </location>
</feature>
<evidence type="ECO:0000313" key="3">
    <source>
        <dbReference type="Proteomes" id="UP000051733"/>
    </source>
</evidence>
<evidence type="ECO:0000313" key="2">
    <source>
        <dbReference type="EMBL" id="KRM62391.1"/>
    </source>
</evidence>
<dbReference type="NCBIfam" id="NF040897">
    <property type="entry name" value="SPJ_0845_Nterm"/>
    <property type="match status" value="1"/>
</dbReference>
<gene>
    <name evidence="2" type="ORF">FC26_GL002455</name>
</gene>
<dbReference type="Proteomes" id="UP000051733">
    <property type="component" value="Unassembled WGS sequence"/>
</dbReference>
<reference evidence="2 3" key="1">
    <citation type="journal article" date="2015" name="Genome Announc.">
        <title>Expanding the biotechnology potential of lactobacilli through comparative genomics of 213 strains and associated genera.</title>
        <authorList>
            <person name="Sun Z."/>
            <person name="Harris H.M."/>
            <person name="McCann A."/>
            <person name="Guo C."/>
            <person name="Argimon S."/>
            <person name="Zhang W."/>
            <person name="Yang X."/>
            <person name="Jeffery I.B."/>
            <person name="Cooney J.C."/>
            <person name="Kagawa T.F."/>
            <person name="Liu W."/>
            <person name="Song Y."/>
            <person name="Salvetti E."/>
            <person name="Wrobel A."/>
            <person name="Rasinkangas P."/>
            <person name="Parkhill J."/>
            <person name="Rea M.C."/>
            <person name="O'Sullivan O."/>
            <person name="Ritari J."/>
            <person name="Douillard F.P."/>
            <person name="Paul Ross R."/>
            <person name="Yang R."/>
            <person name="Briner A.E."/>
            <person name="Felis G.E."/>
            <person name="de Vos W.M."/>
            <person name="Barrangou R."/>
            <person name="Klaenhammer T.R."/>
            <person name="Caufield P.W."/>
            <person name="Cui Y."/>
            <person name="Zhang H."/>
            <person name="O'Toole P.W."/>
        </authorList>
    </citation>
    <scope>NUCLEOTIDE SEQUENCE [LARGE SCALE GENOMIC DNA]</scope>
    <source>
        <strain evidence="2 3">DSM 20634</strain>
    </source>
</reference>
<feature type="region of interest" description="Disordered" evidence="1">
    <location>
        <begin position="20"/>
        <end position="50"/>
    </location>
</feature>
<sequence>MGLVVNRDLKLEQMFNAFAVDPKKKAPKKPDDKKDKTVEEKSTTDNKSEN</sequence>
<keyword evidence="3" id="KW-1185">Reference proteome</keyword>
<dbReference type="EMBL" id="AYYY01000006">
    <property type="protein sequence ID" value="KRM62391.1"/>
    <property type="molecule type" value="Genomic_DNA"/>
</dbReference>
<proteinExistence type="predicted"/>
<accession>A0A0R2A5P8</accession>